<keyword evidence="2" id="KW-0479">Metal-binding</keyword>
<evidence type="ECO:0000313" key="6">
    <source>
        <dbReference type="Proteomes" id="UP001486565"/>
    </source>
</evidence>
<reference evidence="5 6" key="1">
    <citation type="submission" date="2023-03" db="EMBL/GenBank/DDBJ databases">
        <title>Novel Species.</title>
        <authorList>
            <person name="Ma S."/>
        </authorList>
    </citation>
    <scope>NUCLEOTIDE SEQUENCE [LARGE SCALE GENOMIC DNA]</scope>
    <source>
        <strain evidence="5 6">LIND6LT2</strain>
    </source>
</reference>
<keyword evidence="3" id="KW-0408">Iron</keyword>
<evidence type="ECO:0000256" key="2">
    <source>
        <dbReference type="ARBA" id="ARBA00022723"/>
    </source>
</evidence>
<gene>
    <name evidence="5" type="ORF">QBE51_05910</name>
</gene>
<dbReference type="InterPro" id="IPR035938">
    <property type="entry name" value="Hemerythrin-like_sf"/>
</dbReference>
<protein>
    <submittedName>
        <fullName evidence="5">Bacteriohemerythrin</fullName>
    </submittedName>
</protein>
<evidence type="ECO:0000313" key="5">
    <source>
        <dbReference type="EMBL" id="WZL71058.1"/>
    </source>
</evidence>
<dbReference type="EMBL" id="CP121687">
    <property type="protein sequence ID" value="WZL71058.1"/>
    <property type="molecule type" value="Genomic_DNA"/>
</dbReference>
<dbReference type="NCBIfam" id="TIGR02481">
    <property type="entry name" value="hemeryth_dom"/>
    <property type="match status" value="1"/>
</dbReference>
<sequence length="131" mass="15487">MEWNDNLLTGVEKIDNQHKELLRRVNNVLDACNQRKGKEIVGETLDFLESYVAEHFHDEENLQIESQFPGYEGHRQLHARFIKDLKDLKSRFEKDGASILVVIEVNKTIVGWLRDHIMKVDKEFADYYKSR</sequence>
<dbReference type="PANTHER" id="PTHR37164:SF1">
    <property type="entry name" value="BACTERIOHEMERYTHRIN"/>
    <property type="match status" value="1"/>
</dbReference>
<proteinExistence type="inferred from homology"/>
<evidence type="ECO:0000256" key="3">
    <source>
        <dbReference type="ARBA" id="ARBA00023004"/>
    </source>
</evidence>
<dbReference type="SUPFAM" id="SSF47188">
    <property type="entry name" value="Hemerythrin-like"/>
    <property type="match status" value="1"/>
</dbReference>
<dbReference type="InterPro" id="IPR012827">
    <property type="entry name" value="Hemerythrin_metal-bd"/>
</dbReference>
<evidence type="ECO:0000259" key="4">
    <source>
        <dbReference type="Pfam" id="PF01814"/>
    </source>
</evidence>
<dbReference type="InterPro" id="IPR050669">
    <property type="entry name" value="Hemerythrin"/>
</dbReference>
<keyword evidence="6" id="KW-1185">Reference proteome</keyword>
<dbReference type="Gene3D" id="1.20.120.50">
    <property type="entry name" value="Hemerythrin-like"/>
    <property type="match status" value="1"/>
</dbReference>
<dbReference type="CDD" id="cd12107">
    <property type="entry name" value="Hemerythrin"/>
    <property type="match status" value="1"/>
</dbReference>
<feature type="domain" description="Hemerythrin-like" evidence="4">
    <location>
        <begin position="9"/>
        <end position="125"/>
    </location>
</feature>
<accession>A0ABZ2Y6T1</accession>
<dbReference type="PANTHER" id="PTHR37164">
    <property type="entry name" value="BACTERIOHEMERYTHRIN"/>
    <property type="match status" value="1"/>
</dbReference>
<dbReference type="Pfam" id="PF01814">
    <property type="entry name" value="Hemerythrin"/>
    <property type="match status" value="1"/>
</dbReference>
<name>A0ABZ2Y6T1_9FIRM</name>
<dbReference type="InterPro" id="IPR012312">
    <property type="entry name" value="Hemerythrin-like"/>
</dbReference>
<evidence type="ECO:0000256" key="1">
    <source>
        <dbReference type="ARBA" id="ARBA00010587"/>
    </source>
</evidence>
<dbReference type="NCBIfam" id="NF033749">
    <property type="entry name" value="bact_hemeryth"/>
    <property type="match status" value="1"/>
</dbReference>
<organism evidence="5 6">
    <name type="scientific">Defluviitalea saccharophila</name>
    <dbReference type="NCBI Taxonomy" id="879970"/>
    <lineage>
        <taxon>Bacteria</taxon>
        <taxon>Bacillati</taxon>
        <taxon>Bacillota</taxon>
        <taxon>Clostridia</taxon>
        <taxon>Lachnospirales</taxon>
        <taxon>Defluviitaleaceae</taxon>
        <taxon>Defluviitalea</taxon>
    </lineage>
</organism>
<comment type="similarity">
    <text evidence="1">Belongs to the hemerythrin family.</text>
</comment>
<dbReference type="Proteomes" id="UP001486565">
    <property type="component" value="Chromosome"/>
</dbReference>
<dbReference type="RefSeq" id="WP_341878022.1">
    <property type="nucleotide sequence ID" value="NZ_CP121687.1"/>
</dbReference>